<keyword evidence="4" id="KW-0238">DNA-binding</keyword>
<protein>
    <submittedName>
        <fullName evidence="7">Transcription regulator hth gntr</fullName>
    </submittedName>
</protein>
<dbReference type="GO" id="GO:0003700">
    <property type="term" value="F:DNA-binding transcription factor activity"/>
    <property type="evidence" value="ECO:0007669"/>
    <property type="project" value="InterPro"/>
</dbReference>
<dbReference type="InterPro" id="IPR036388">
    <property type="entry name" value="WH-like_DNA-bd_sf"/>
</dbReference>
<dbReference type="SUPFAM" id="SSF53383">
    <property type="entry name" value="PLP-dependent transferases"/>
    <property type="match status" value="1"/>
</dbReference>
<keyword evidence="3" id="KW-0805">Transcription regulation</keyword>
<keyword evidence="2" id="KW-0663">Pyridoxal phosphate</keyword>
<dbReference type="SUPFAM" id="SSF46785">
    <property type="entry name" value="Winged helix' DNA-binding domain"/>
    <property type="match status" value="1"/>
</dbReference>
<name>A0A498R7Q4_9FIRM</name>
<dbReference type="InterPro" id="IPR036390">
    <property type="entry name" value="WH_DNA-bd_sf"/>
</dbReference>
<dbReference type="InterPro" id="IPR000524">
    <property type="entry name" value="Tscrpt_reg_HTH_GntR"/>
</dbReference>
<accession>A0A498R7Q4</accession>
<dbReference type="InterPro" id="IPR051446">
    <property type="entry name" value="HTH_trans_reg/aminotransferase"/>
</dbReference>
<sequence length="468" mass="53344">MWGIELQRKTGVTLSRQIYQILRDQMTEGRLQPDEVLPSTREMAQQLSVSRNTVYEAYEMLSAEGYIISRPGSQTRVAKGLCLGKPASVTGESDKPVQPAQNYLADFQTGRPDLRQFPMHLWLQLMHKAAEALPVNQWSYTGPAGLPVLREEIAAWLFRSRGLAIQPQDIFITAGATQALNLVADLLYSKSREIIVEDPCHSGMLHVLQSKGFGIRPVPVDNQGIQTGFLEGKGVCAIYVTPSHQFPLGGILPAGRRADLIRFAREYGLYLIEDDYDSEFRYNGSPVAPLRSMDAQRVIYIGTFSKILFPALRIGYVILPHHLHSRWRHLRTYTDVQNPPFEQAALAEFLLTRKLDRHVQKMRRLYGNRRQRLLQELERTFGNTWRVWGDASGLHLALEFPGRRFDREFALYCEKSGIRLTPGDFHSLRKGFHLDKLLLGYGHLDEEEISRGILLLYNAFSCFKPNHP</sequence>
<gene>
    <name evidence="7" type="ORF">LUCI_2179</name>
</gene>
<evidence type="ECO:0000256" key="5">
    <source>
        <dbReference type="ARBA" id="ARBA00023163"/>
    </source>
</evidence>
<dbReference type="RefSeq" id="WP_122627883.1">
    <property type="nucleotide sequence ID" value="NZ_UPPP01000069.1"/>
</dbReference>
<dbReference type="Proteomes" id="UP000277811">
    <property type="component" value="Unassembled WGS sequence"/>
</dbReference>
<keyword evidence="8" id="KW-1185">Reference proteome</keyword>
<dbReference type="GO" id="GO:0030170">
    <property type="term" value="F:pyridoxal phosphate binding"/>
    <property type="evidence" value="ECO:0007669"/>
    <property type="project" value="InterPro"/>
</dbReference>
<dbReference type="PROSITE" id="PS50949">
    <property type="entry name" value="HTH_GNTR"/>
    <property type="match status" value="1"/>
</dbReference>
<dbReference type="CDD" id="cd00609">
    <property type="entry name" value="AAT_like"/>
    <property type="match status" value="1"/>
</dbReference>
<dbReference type="PANTHER" id="PTHR46577">
    <property type="entry name" value="HTH-TYPE TRANSCRIPTIONAL REGULATORY PROTEIN GABR"/>
    <property type="match status" value="1"/>
</dbReference>
<reference evidence="7 8" key="1">
    <citation type="submission" date="2018-06" db="EMBL/GenBank/DDBJ databases">
        <authorList>
            <person name="Strepis N."/>
        </authorList>
    </citation>
    <scope>NUCLEOTIDE SEQUENCE [LARGE SCALE GENOMIC DNA]</scope>
    <source>
        <strain evidence="7">LUCI</strain>
    </source>
</reference>
<evidence type="ECO:0000313" key="7">
    <source>
        <dbReference type="EMBL" id="VBB06937.1"/>
    </source>
</evidence>
<dbReference type="InterPro" id="IPR004839">
    <property type="entry name" value="Aminotransferase_I/II_large"/>
</dbReference>
<dbReference type="OrthoDB" id="9808770at2"/>
<dbReference type="GO" id="GO:0003677">
    <property type="term" value="F:DNA binding"/>
    <property type="evidence" value="ECO:0007669"/>
    <property type="project" value="UniProtKB-KW"/>
</dbReference>
<dbReference type="EMBL" id="UPPP01000069">
    <property type="protein sequence ID" value="VBB06937.1"/>
    <property type="molecule type" value="Genomic_DNA"/>
</dbReference>
<dbReference type="Pfam" id="PF00392">
    <property type="entry name" value="GntR"/>
    <property type="match status" value="1"/>
</dbReference>
<dbReference type="PANTHER" id="PTHR46577:SF1">
    <property type="entry name" value="HTH-TYPE TRANSCRIPTIONAL REGULATORY PROTEIN GABR"/>
    <property type="match status" value="1"/>
</dbReference>
<evidence type="ECO:0000259" key="6">
    <source>
        <dbReference type="PROSITE" id="PS50949"/>
    </source>
</evidence>
<proteinExistence type="inferred from homology"/>
<evidence type="ECO:0000313" key="8">
    <source>
        <dbReference type="Proteomes" id="UP000277811"/>
    </source>
</evidence>
<evidence type="ECO:0000256" key="3">
    <source>
        <dbReference type="ARBA" id="ARBA00023015"/>
    </source>
</evidence>
<comment type="similarity">
    <text evidence="1">In the C-terminal section; belongs to the class-I pyridoxal-phosphate-dependent aminotransferase family.</text>
</comment>
<dbReference type="CDD" id="cd07377">
    <property type="entry name" value="WHTH_GntR"/>
    <property type="match status" value="1"/>
</dbReference>
<dbReference type="Gene3D" id="3.40.640.10">
    <property type="entry name" value="Type I PLP-dependent aspartate aminotransferase-like (Major domain)"/>
    <property type="match status" value="1"/>
</dbReference>
<dbReference type="Pfam" id="PF00155">
    <property type="entry name" value="Aminotran_1_2"/>
    <property type="match status" value="1"/>
</dbReference>
<evidence type="ECO:0000256" key="4">
    <source>
        <dbReference type="ARBA" id="ARBA00023125"/>
    </source>
</evidence>
<feature type="domain" description="HTH gntR-type" evidence="6">
    <location>
        <begin position="12"/>
        <end position="80"/>
    </location>
</feature>
<dbReference type="AlphaFoldDB" id="A0A498R7Q4"/>
<keyword evidence="5" id="KW-0804">Transcription</keyword>
<evidence type="ECO:0000256" key="1">
    <source>
        <dbReference type="ARBA" id="ARBA00005384"/>
    </source>
</evidence>
<dbReference type="PRINTS" id="PR00035">
    <property type="entry name" value="HTHGNTR"/>
</dbReference>
<evidence type="ECO:0000256" key="2">
    <source>
        <dbReference type="ARBA" id="ARBA00022898"/>
    </source>
</evidence>
<dbReference type="InterPro" id="IPR015424">
    <property type="entry name" value="PyrdxlP-dep_Trfase"/>
</dbReference>
<dbReference type="Gene3D" id="1.10.10.10">
    <property type="entry name" value="Winged helix-like DNA-binding domain superfamily/Winged helix DNA-binding domain"/>
    <property type="match status" value="1"/>
</dbReference>
<organism evidence="7 8">
    <name type="scientific">Lucifera butyrica</name>
    <dbReference type="NCBI Taxonomy" id="1351585"/>
    <lineage>
        <taxon>Bacteria</taxon>
        <taxon>Bacillati</taxon>
        <taxon>Bacillota</taxon>
        <taxon>Negativicutes</taxon>
        <taxon>Veillonellales</taxon>
        <taxon>Veillonellaceae</taxon>
        <taxon>Lucifera</taxon>
    </lineage>
</organism>
<dbReference type="SMART" id="SM00345">
    <property type="entry name" value="HTH_GNTR"/>
    <property type="match status" value="1"/>
</dbReference>
<dbReference type="InterPro" id="IPR015421">
    <property type="entry name" value="PyrdxlP-dep_Trfase_major"/>
</dbReference>